<dbReference type="AlphaFoldDB" id="A0A098AUE7"/>
<reference evidence="2" key="1">
    <citation type="submission" date="2014-07" db="EMBL/GenBank/DDBJ databases">
        <authorList>
            <person name="Hornung V.Bastian."/>
        </authorList>
    </citation>
    <scope>NUCLEOTIDE SEQUENCE</scope>
    <source>
        <strain evidence="2">PCE-S</strain>
    </source>
</reference>
<evidence type="ECO:0000313" key="2">
    <source>
        <dbReference type="EMBL" id="CDW99974.1"/>
    </source>
</evidence>
<feature type="domain" description="Helix-turn-helix" evidence="1">
    <location>
        <begin position="18"/>
        <end position="62"/>
    </location>
</feature>
<sequence>MSNKTIMFEKYPDVVEVNQLREMLGGISRKLAYKLLSEKEIHSVRIGRTYKIPKSCVIEYLLSEEMCPIKIG</sequence>
<dbReference type="GO" id="GO:0003677">
    <property type="term" value="F:DNA binding"/>
    <property type="evidence" value="ECO:0007669"/>
    <property type="project" value="InterPro"/>
</dbReference>
<dbReference type="EMBL" id="LK996017">
    <property type="protein sequence ID" value="CDW99974.1"/>
    <property type="molecule type" value="Genomic_DNA"/>
</dbReference>
<dbReference type="Pfam" id="PF12728">
    <property type="entry name" value="HTH_17"/>
    <property type="match status" value="1"/>
</dbReference>
<dbReference type="InterPro" id="IPR041657">
    <property type="entry name" value="HTH_17"/>
</dbReference>
<protein>
    <submittedName>
        <fullName evidence="2">DNA binding domain-containing, excisionase family protein</fullName>
    </submittedName>
</protein>
<dbReference type="InterPro" id="IPR010093">
    <property type="entry name" value="SinI_DNA-bd"/>
</dbReference>
<gene>
    <name evidence="2" type="ORF">DPCES_0087</name>
</gene>
<dbReference type="RefSeq" id="WP_208925103.1">
    <property type="nucleotide sequence ID" value="NZ_LK996017.1"/>
</dbReference>
<name>A0A098AUE7_DESHA</name>
<evidence type="ECO:0000259" key="1">
    <source>
        <dbReference type="Pfam" id="PF12728"/>
    </source>
</evidence>
<dbReference type="NCBIfam" id="TIGR01764">
    <property type="entry name" value="excise"/>
    <property type="match status" value="1"/>
</dbReference>
<dbReference type="PATRIC" id="fig|49338.4.peg.93"/>
<proteinExistence type="predicted"/>
<organism evidence="2">
    <name type="scientific">Desulfitobacterium hafniense</name>
    <name type="common">Desulfitobacterium frappieri</name>
    <dbReference type="NCBI Taxonomy" id="49338"/>
    <lineage>
        <taxon>Bacteria</taxon>
        <taxon>Bacillati</taxon>
        <taxon>Bacillota</taxon>
        <taxon>Clostridia</taxon>
        <taxon>Eubacteriales</taxon>
        <taxon>Desulfitobacteriaceae</taxon>
        <taxon>Desulfitobacterium</taxon>
    </lineage>
</organism>
<accession>A0A098AUE7</accession>